<dbReference type="SMART" id="SM00867">
    <property type="entry name" value="YceI"/>
    <property type="match status" value="1"/>
</dbReference>
<dbReference type="Gene3D" id="2.40.128.110">
    <property type="entry name" value="Lipid/polyisoprenoid-binding, YceI-like"/>
    <property type="match status" value="1"/>
</dbReference>
<feature type="signal peptide" evidence="1">
    <location>
        <begin position="1"/>
        <end position="24"/>
    </location>
</feature>
<keyword evidence="4" id="KW-1185">Reference proteome</keyword>
<comment type="caution">
    <text evidence="3">The sequence shown here is derived from an EMBL/GenBank/DDBJ whole genome shotgun (WGS) entry which is preliminary data.</text>
</comment>
<evidence type="ECO:0000259" key="2">
    <source>
        <dbReference type="SMART" id="SM00867"/>
    </source>
</evidence>
<dbReference type="AlphaFoldDB" id="A0A399T4C3"/>
<keyword evidence="1" id="KW-0732">Signal</keyword>
<evidence type="ECO:0000256" key="1">
    <source>
        <dbReference type="SAM" id="SignalP"/>
    </source>
</evidence>
<organism evidence="3 4">
    <name type="scientific">Maribellus luteus</name>
    <dbReference type="NCBI Taxonomy" id="2305463"/>
    <lineage>
        <taxon>Bacteria</taxon>
        <taxon>Pseudomonadati</taxon>
        <taxon>Bacteroidota</taxon>
        <taxon>Bacteroidia</taxon>
        <taxon>Marinilabiliales</taxon>
        <taxon>Prolixibacteraceae</taxon>
        <taxon>Maribellus</taxon>
    </lineage>
</organism>
<dbReference type="PANTHER" id="PTHR34406:SF1">
    <property type="entry name" value="PROTEIN YCEI"/>
    <property type="match status" value="1"/>
</dbReference>
<dbReference type="OrthoDB" id="9794147at2"/>
<evidence type="ECO:0000313" key="4">
    <source>
        <dbReference type="Proteomes" id="UP000265926"/>
    </source>
</evidence>
<sequence length="193" mass="21101">MKKVNFKYLIFSILLLSVQAISTASTPFYLDKTTSKITILGTSSVHDWEIKVSDFNCDAAIQLGENKQASVSDVHVVCEVKNIESDNRIMTNKTYKALDGDKHPQIQFKASETTTVSPGSEASIKGKLTIAGQTREISLPFTLVAENGQMVKIAGKVPLKMSDFKIEPPTAMMGALKTGDAIEIAYEIILKTK</sequence>
<feature type="chain" id="PRO_5017465156" evidence="1">
    <location>
        <begin position="25"/>
        <end position="193"/>
    </location>
</feature>
<dbReference type="EMBL" id="QWGR01000002">
    <property type="protein sequence ID" value="RIJ49755.1"/>
    <property type="molecule type" value="Genomic_DNA"/>
</dbReference>
<dbReference type="RefSeq" id="WP_119436444.1">
    <property type="nucleotide sequence ID" value="NZ_QWGR01000002.1"/>
</dbReference>
<name>A0A399T4C3_9BACT</name>
<dbReference type="PANTHER" id="PTHR34406">
    <property type="entry name" value="PROTEIN YCEI"/>
    <property type="match status" value="1"/>
</dbReference>
<reference evidence="3 4" key="1">
    <citation type="submission" date="2018-08" db="EMBL/GenBank/DDBJ databases">
        <title>Pallidiluteibacterium maritimus gen. nov., sp. nov., isolated from coastal sediment.</title>
        <authorList>
            <person name="Zhou L.Y."/>
        </authorList>
    </citation>
    <scope>NUCLEOTIDE SEQUENCE [LARGE SCALE GENOMIC DNA]</scope>
    <source>
        <strain evidence="3 4">XSD2</strain>
    </source>
</reference>
<gene>
    <name evidence="3" type="ORF">D1614_03165</name>
</gene>
<feature type="domain" description="Lipid/polyisoprenoid-binding YceI-like" evidence="2">
    <location>
        <begin position="27"/>
        <end position="191"/>
    </location>
</feature>
<dbReference type="InterPro" id="IPR007372">
    <property type="entry name" value="Lipid/polyisoprenoid-bd_YceI"/>
</dbReference>
<proteinExistence type="predicted"/>
<dbReference type="InterPro" id="IPR036761">
    <property type="entry name" value="TTHA0802/YceI-like_sf"/>
</dbReference>
<dbReference type="SUPFAM" id="SSF101874">
    <property type="entry name" value="YceI-like"/>
    <property type="match status" value="1"/>
</dbReference>
<evidence type="ECO:0000313" key="3">
    <source>
        <dbReference type="EMBL" id="RIJ49755.1"/>
    </source>
</evidence>
<accession>A0A399T4C3</accession>
<dbReference type="Proteomes" id="UP000265926">
    <property type="component" value="Unassembled WGS sequence"/>
</dbReference>
<protein>
    <submittedName>
        <fullName evidence="3">YceI family protein</fullName>
    </submittedName>
</protein>
<dbReference type="Pfam" id="PF04264">
    <property type="entry name" value="YceI"/>
    <property type="match status" value="1"/>
</dbReference>